<dbReference type="PATRIC" id="fig|1293598.4.peg.298"/>
<comment type="caution">
    <text evidence="3">The sequence shown here is derived from an EMBL/GenBank/DDBJ whole genome shotgun (WGS) entry which is preliminary data.</text>
</comment>
<dbReference type="Gene3D" id="1.10.10.10">
    <property type="entry name" value="Winged helix-like DNA-binding domain superfamily/Winged helix DNA-binding domain"/>
    <property type="match status" value="1"/>
</dbReference>
<sequence>MKSSAYRQLYILNALQHHKQFTKVELAEHFDTSFRTIQRDISALNGFFEGEGLDQRIDYNSAQHTFELQLRDHQLTNAQILVTIKIILANRALNVTETNELTDALRQLVSPDQRLLVDRIINIESFDYAPLQHNQPLIDRIWDFSQFILKGESVKMSYGSRLQQQSTPEILPKAIFFSEFYFYLIATDLNAQEERFYRIDRIQEYKRLKRPRVTTYANRYDEGALRKNIPFMYNGPAEDIVFEFWGIEEAALDRLPSAKVIARHPHPAPARDSVTIRAHASDKGLKMWVLSQGNMLKVLSPQHFVDEVKDVIAQMQSLYNGDIGNHDGEQPRFFI</sequence>
<proteinExistence type="predicted"/>
<dbReference type="InterPro" id="IPR051534">
    <property type="entry name" value="CBASS_pafABC_assoc_protein"/>
</dbReference>
<dbReference type="InterPro" id="IPR026881">
    <property type="entry name" value="WYL_dom"/>
</dbReference>
<dbReference type="InterPro" id="IPR013196">
    <property type="entry name" value="HTH_11"/>
</dbReference>
<dbReference type="PROSITE" id="PS52050">
    <property type="entry name" value="WYL"/>
    <property type="match status" value="1"/>
</dbReference>
<organism evidence="3 4">
    <name type="scientific">Lacticaseibacillus saniviri JCM 17471 = DSM 24301</name>
    <dbReference type="NCBI Taxonomy" id="1293598"/>
    <lineage>
        <taxon>Bacteria</taxon>
        <taxon>Bacillati</taxon>
        <taxon>Bacillota</taxon>
        <taxon>Bacilli</taxon>
        <taxon>Lactobacillales</taxon>
        <taxon>Lactobacillaceae</taxon>
        <taxon>Lacticaseibacillus</taxon>
    </lineage>
</organism>
<protein>
    <recommendedName>
        <fullName evidence="5">WYL domain-containing protein</fullName>
    </recommendedName>
</protein>
<evidence type="ECO:0000313" key="4">
    <source>
        <dbReference type="Proteomes" id="UP000050969"/>
    </source>
</evidence>
<dbReference type="RefSeq" id="WP_054776703.1">
    <property type="nucleotide sequence ID" value="NZ_BBBX01000003.1"/>
</dbReference>
<feature type="domain" description="WYL" evidence="2">
    <location>
        <begin position="147"/>
        <end position="206"/>
    </location>
</feature>
<dbReference type="STRING" id="1293598.IV56_GL000279"/>
<feature type="domain" description="Helix-turn-helix type 11" evidence="1">
    <location>
        <begin position="7"/>
        <end position="45"/>
    </location>
</feature>
<dbReference type="Proteomes" id="UP000050969">
    <property type="component" value="Unassembled WGS sequence"/>
</dbReference>
<name>A0A0R2MNB5_9LACO</name>
<reference evidence="3 4" key="1">
    <citation type="journal article" date="2015" name="Genome Announc.">
        <title>Expanding the biotechnology potential of lactobacilli through comparative genomics of 213 strains and associated genera.</title>
        <authorList>
            <person name="Sun Z."/>
            <person name="Harris H.M."/>
            <person name="McCann A."/>
            <person name="Guo C."/>
            <person name="Argimon S."/>
            <person name="Zhang W."/>
            <person name="Yang X."/>
            <person name="Jeffery I.B."/>
            <person name="Cooney J.C."/>
            <person name="Kagawa T.F."/>
            <person name="Liu W."/>
            <person name="Song Y."/>
            <person name="Salvetti E."/>
            <person name="Wrobel A."/>
            <person name="Rasinkangas P."/>
            <person name="Parkhill J."/>
            <person name="Rea M.C."/>
            <person name="O'Sullivan O."/>
            <person name="Ritari J."/>
            <person name="Douillard F.P."/>
            <person name="Paul Ross R."/>
            <person name="Yang R."/>
            <person name="Briner A.E."/>
            <person name="Felis G.E."/>
            <person name="de Vos W.M."/>
            <person name="Barrangou R."/>
            <person name="Klaenhammer T.R."/>
            <person name="Caufield P.W."/>
            <person name="Cui Y."/>
            <person name="Zhang H."/>
            <person name="O'Toole P.W."/>
        </authorList>
    </citation>
    <scope>NUCLEOTIDE SEQUENCE [LARGE SCALE GENOMIC DNA]</scope>
    <source>
        <strain evidence="3 4">DSM 24301</strain>
    </source>
</reference>
<gene>
    <name evidence="3" type="ORF">IV56_GL000279</name>
</gene>
<accession>A0A0R2MNB5</accession>
<dbReference type="PANTHER" id="PTHR34580:SF1">
    <property type="entry name" value="PROTEIN PAFC"/>
    <property type="match status" value="1"/>
</dbReference>
<evidence type="ECO:0000259" key="2">
    <source>
        <dbReference type="Pfam" id="PF13280"/>
    </source>
</evidence>
<evidence type="ECO:0000259" key="1">
    <source>
        <dbReference type="Pfam" id="PF08279"/>
    </source>
</evidence>
<dbReference type="InterPro" id="IPR036388">
    <property type="entry name" value="WH-like_DNA-bd_sf"/>
</dbReference>
<dbReference type="PANTHER" id="PTHR34580">
    <property type="match status" value="1"/>
</dbReference>
<dbReference type="EMBL" id="JQCE01000075">
    <property type="protein sequence ID" value="KRO15188.1"/>
    <property type="molecule type" value="Genomic_DNA"/>
</dbReference>
<evidence type="ECO:0000313" key="3">
    <source>
        <dbReference type="EMBL" id="KRO15188.1"/>
    </source>
</evidence>
<dbReference type="Pfam" id="PF13280">
    <property type="entry name" value="WYL"/>
    <property type="match status" value="1"/>
</dbReference>
<keyword evidence="4" id="KW-1185">Reference proteome</keyword>
<dbReference type="OrthoDB" id="86031at2"/>
<evidence type="ECO:0008006" key="5">
    <source>
        <dbReference type="Google" id="ProtNLM"/>
    </source>
</evidence>
<dbReference type="InterPro" id="IPR036390">
    <property type="entry name" value="WH_DNA-bd_sf"/>
</dbReference>
<dbReference type="AlphaFoldDB" id="A0A0R2MNB5"/>
<dbReference type="Pfam" id="PF08279">
    <property type="entry name" value="HTH_11"/>
    <property type="match status" value="1"/>
</dbReference>
<dbReference type="SUPFAM" id="SSF46785">
    <property type="entry name" value="Winged helix' DNA-binding domain"/>
    <property type="match status" value="1"/>
</dbReference>